<keyword evidence="8 9" id="KW-0472">Membrane</keyword>
<dbReference type="EMBL" id="PDYF01000045">
    <property type="protein sequence ID" value="PHU33959.1"/>
    <property type="molecule type" value="Genomic_DNA"/>
</dbReference>
<feature type="transmembrane region" description="Helical" evidence="9">
    <location>
        <begin position="223"/>
        <end position="246"/>
    </location>
</feature>
<name>A0A2G3DSG0_9FIRM</name>
<keyword evidence="6 9" id="KW-0812">Transmembrane</keyword>
<dbReference type="GO" id="GO:0015423">
    <property type="term" value="F:ABC-type maltose transporter activity"/>
    <property type="evidence" value="ECO:0007669"/>
    <property type="project" value="TreeGrafter"/>
</dbReference>
<evidence type="ECO:0000256" key="6">
    <source>
        <dbReference type="ARBA" id="ARBA00022692"/>
    </source>
</evidence>
<evidence type="ECO:0000256" key="3">
    <source>
        <dbReference type="ARBA" id="ARBA00022448"/>
    </source>
</evidence>
<evidence type="ECO:0000256" key="5">
    <source>
        <dbReference type="ARBA" id="ARBA00022597"/>
    </source>
</evidence>
<comment type="function">
    <text evidence="10">Part of the ABC transporter complex MalEFGK involved in maltose/maltodextrin import. Probably responsible for the translocation of the substrate across the membrane.</text>
</comment>
<feature type="transmembrane region" description="Helical" evidence="9">
    <location>
        <begin position="156"/>
        <end position="183"/>
    </location>
</feature>
<feature type="transmembrane region" description="Helical" evidence="9">
    <location>
        <begin position="258"/>
        <end position="279"/>
    </location>
</feature>
<evidence type="ECO:0000256" key="9">
    <source>
        <dbReference type="RuleBase" id="RU363032"/>
    </source>
</evidence>
<dbReference type="SUPFAM" id="SSF161098">
    <property type="entry name" value="MetI-like"/>
    <property type="match status" value="1"/>
</dbReference>
<evidence type="ECO:0000313" key="12">
    <source>
        <dbReference type="EMBL" id="PHU33959.1"/>
    </source>
</evidence>
<evidence type="ECO:0000313" key="13">
    <source>
        <dbReference type="Proteomes" id="UP000225889"/>
    </source>
</evidence>
<dbReference type="PROSITE" id="PS50928">
    <property type="entry name" value="ABC_TM1"/>
    <property type="match status" value="1"/>
</dbReference>
<dbReference type="Gene3D" id="1.10.3720.10">
    <property type="entry name" value="MetI-like"/>
    <property type="match status" value="1"/>
</dbReference>
<reference evidence="12 13" key="2">
    <citation type="submission" date="2017-10" db="EMBL/GenBank/DDBJ databases">
        <authorList>
            <person name="Banno H."/>
            <person name="Chua N.-H."/>
        </authorList>
    </citation>
    <scope>NUCLEOTIDE SEQUENCE [LARGE SCALE GENOMIC DNA]</scope>
    <source>
        <strain evidence="12 13">JK626</strain>
    </source>
</reference>
<evidence type="ECO:0000256" key="8">
    <source>
        <dbReference type="ARBA" id="ARBA00023136"/>
    </source>
</evidence>
<sequence length="474" mass="53488">MRNFFKKRAASLKEFGSAVKNGDIWVKLSLLIMGMGYFGRKQILKGILMILLEVGVIASFVSVFLPYMSKLSTLGTVQREMIFDPLTMSETVNDYDNSLLILLYGIIGILIIIAFIALYIGNIKAVYRLQEMKRNGEHINSFKEDLMSFKNDKFHITLLTIPAIGVIIINVIPILFMICIAFTNYDETHQPPAYLFTWVGIKNFVRLFTNSQTLTFGYTFVRVLAWTLIWAVLATATTFIGGILLAQFINHEHTMAKGLWRTLFVITIGIPQFVTLLLVGKMFGDYGIVNTICENVGILDFFKHIGLLKQSAGYIPFLSQPGWAHVTIILVNIWVGVPYQMLVATGILMNIPSDQIESAKIDGATKFQTFWKITMPYVLFITGPSLIQSVIQNINNFNVIYLLTHTYKTTNMALANSNANEVDLLITWLFRLTNEYSNFKMASVIGIITFLISAALSLLTFSRMIGGDKEEVYR</sequence>
<dbReference type="InterPro" id="IPR035906">
    <property type="entry name" value="MetI-like_sf"/>
</dbReference>
<feature type="transmembrane region" description="Helical" evidence="9">
    <location>
        <begin position="43"/>
        <end position="65"/>
    </location>
</feature>
<comment type="similarity">
    <text evidence="2 10">Belongs to the binding-protein-dependent transport system permease family. MalFG subfamily.</text>
</comment>
<dbReference type="CDD" id="cd06261">
    <property type="entry name" value="TM_PBP2"/>
    <property type="match status" value="1"/>
</dbReference>
<dbReference type="Pfam" id="PF00528">
    <property type="entry name" value="BPD_transp_1"/>
    <property type="match status" value="1"/>
</dbReference>
<comment type="caution">
    <text evidence="12">The sequence shown here is derived from an EMBL/GenBank/DDBJ whole genome shotgun (WGS) entry which is preliminary data.</text>
</comment>
<keyword evidence="7 9" id="KW-1133">Transmembrane helix</keyword>
<accession>A0A2G3DSG0</accession>
<evidence type="ECO:0000256" key="7">
    <source>
        <dbReference type="ARBA" id="ARBA00022989"/>
    </source>
</evidence>
<dbReference type="AlphaFoldDB" id="A0A2G3DSG0"/>
<keyword evidence="3 9" id="KW-0813">Transport</keyword>
<evidence type="ECO:0000259" key="11">
    <source>
        <dbReference type="PROSITE" id="PS50928"/>
    </source>
</evidence>
<dbReference type="GO" id="GO:0042956">
    <property type="term" value="P:maltodextrin transmembrane transport"/>
    <property type="evidence" value="ECO:0007669"/>
    <property type="project" value="TreeGrafter"/>
</dbReference>
<gene>
    <name evidence="12" type="ORF">CSX01_12530</name>
</gene>
<feature type="transmembrane region" description="Helical" evidence="9">
    <location>
        <begin position="441"/>
        <end position="461"/>
    </location>
</feature>
<keyword evidence="4 10" id="KW-1003">Cell membrane</keyword>
<feature type="transmembrane region" description="Helical" evidence="9">
    <location>
        <begin position="99"/>
        <end position="120"/>
    </location>
</feature>
<protein>
    <recommendedName>
        <fullName evidence="10">Maltose/maltodextrin transport system permease protein</fullName>
    </recommendedName>
</protein>
<reference evidence="12 13" key="1">
    <citation type="submission" date="2017-10" db="EMBL/GenBank/DDBJ databases">
        <title>Resolving the taxonomy of Roseburia spp., Eubacterium rectale and Agathobacter spp. through phylogenomic analysis.</title>
        <authorList>
            <person name="Sheridan P.O."/>
            <person name="Walker A.W."/>
            <person name="Duncan S.H."/>
            <person name="Scott K.P."/>
            <person name="Toole P.W.O."/>
            <person name="Luis P."/>
            <person name="Flint H.J."/>
        </authorList>
    </citation>
    <scope>NUCLEOTIDE SEQUENCE [LARGE SCALE GENOMIC DNA]</scope>
    <source>
        <strain evidence="12 13">JK626</strain>
    </source>
</reference>
<feature type="domain" description="ABC transmembrane type-1" evidence="11">
    <location>
        <begin position="224"/>
        <end position="460"/>
    </location>
</feature>
<keyword evidence="5 10" id="KW-0762">Sugar transport</keyword>
<proteinExistence type="inferred from homology"/>
<feature type="transmembrane region" description="Helical" evidence="9">
    <location>
        <begin position="323"/>
        <end position="349"/>
    </location>
</feature>
<organism evidence="12 13">
    <name type="scientific">Pseudobutyrivibrio ruminis</name>
    <dbReference type="NCBI Taxonomy" id="46206"/>
    <lineage>
        <taxon>Bacteria</taxon>
        <taxon>Bacillati</taxon>
        <taxon>Bacillota</taxon>
        <taxon>Clostridia</taxon>
        <taxon>Lachnospirales</taxon>
        <taxon>Lachnospiraceae</taxon>
        <taxon>Pseudobutyrivibrio</taxon>
    </lineage>
</organism>
<dbReference type="PANTHER" id="PTHR47314:SF1">
    <property type="entry name" value="MALTOSE_MALTODEXTRIN TRANSPORT SYSTEM PERMEASE PROTEIN MALF"/>
    <property type="match status" value="1"/>
</dbReference>
<dbReference type="Proteomes" id="UP000225889">
    <property type="component" value="Unassembled WGS sequence"/>
</dbReference>
<dbReference type="InterPro" id="IPR000515">
    <property type="entry name" value="MetI-like"/>
</dbReference>
<evidence type="ECO:0000256" key="10">
    <source>
        <dbReference type="RuleBase" id="RU367050"/>
    </source>
</evidence>
<dbReference type="RefSeq" id="WP_099392644.1">
    <property type="nucleotide sequence ID" value="NZ_PDYF01000045.1"/>
</dbReference>
<dbReference type="GO" id="GO:1990060">
    <property type="term" value="C:maltose transport complex"/>
    <property type="evidence" value="ECO:0007669"/>
    <property type="project" value="TreeGrafter"/>
</dbReference>
<comment type="subcellular location">
    <subcellularLocation>
        <location evidence="1 9">Cell membrane</location>
        <topology evidence="1 9">Multi-pass membrane protein</topology>
    </subcellularLocation>
</comment>
<evidence type="ECO:0000256" key="2">
    <source>
        <dbReference type="ARBA" id="ARBA00009047"/>
    </source>
</evidence>
<evidence type="ECO:0000256" key="4">
    <source>
        <dbReference type="ARBA" id="ARBA00022475"/>
    </source>
</evidence>
<dbReference type="PANTHER" id="PTHR47314">
    <property type="entry name" value="MALTOSE/MALTODEXTRIN TRANSPORT SYSTEM PERMEASE PROTEIN MALF"/>
    <property type="match status" value="1"/>
</dbReference>
<feature type="transmembrane region" description="Helical" evidence="9">
    <location>
        <begin position="370"/>
        <end position="391"/>
    </location>
</feature>
<evidence type="ECO:0000256" key="1">
    <source>
        <dbReference type="ARBA" id="ARBA00004651"/>
    </source>
</evidence>